<evidence type="ECO:0000313" key="1">
    <source>
        <dbReference type="EMBL" id="KAK1120602.1"/>
    </source>
</evidence>
<reference evidence="1" key="1">
    <citation type="submission" date="2021-10" db="EMBL/GenBank/DDBJ databases">
        <title>Melipona bicolor Genome sequencing and assembly.</title>
        <authorList>
            <person name="Araujo N.S."/>
            <person name="Arias M.C."/>
        </authorList>
    </citation>
    <scope>NUCLEOTIDE SEQUENCE</scope>
    <source>
        <strain evidence="1">USP_2M_L1-L4_2017</strain>
        <tissue evidence="1">Whole body</tissue>
    </source>
</reference>
<organism evidence="1 2">
    <name type="scientific">Melipona bicolor</name>
    <dbReference type="NCBI Taxonomy" id="60889"/>
    <lineage>
        <taxon>Eukaryota</taxon>
        <taxon>Metazoa</taxon>
        <taxon>Ecdysozoa</taxon>
        <taxon>Arthropoda</taxon>
        <taxon>Hexapoda</taxon>
        <taxon>Insecta</taxon>
        <taxon>Pterygota</taxon>
        <taxon>Neoptera</taxon>
        <taxon>Endopterygota</taxon>
        <taxon>Hymenoptera</taxon>
        <taxon>Apocrita</taxon>
        <taxon>Aculeata</taxon>
        <taxon>Apoidea</taxon>
        <taxon>Anthophila</taxon>
        <taxon>Apidae</taxon>
        <taxon>Melipona</taxon>
    </lineage>
</organism>
<dbReference type="Proteomes" id="UP001177670">
    <property type="component" value="Unassembled WGS sequence"/>
</dbReference>
<comment type="caution">
    <text evidence="1">The sequence shown here is derived from an EMBL/GenBank/DDBJ whole genome shotgun (WGS) entry which is preliminary data.</text>
</comment>
<dbReference type="EMBL" id="JAHYIQ010000030">
    <property type="protein sequence ID" value="KAK1120602.1"/>
    <property type="molecule type" value="Genomic_DNA"/>
</dbReference>
<protein>
    <submittedName>
        <fullName evidence="1">Uncharacterized protein</fullName>
    </submittedName>
</protein>
<name>A0AA40FK52_9HYME</name>
<dbReference type="AlphaFoldDB" id="A0AA40FK52"/>
<evidence type="ECO:0000313" key="2">
    <source>
        <dbReference type="Proteomes" id="UP001177670"/>
    </source>
</evidence>
<proteinExistence type="predicted"/>
<gene>
    <name evidence="1" type="ORF">K0M31_012208</name>
</gene>
<keyword evidence="2" id="KW-1185">Reference proteome</keyword>
<accession>A0AA40FK52</accession>
<sequence length="89" mass="9741">MYVTRRGSASSTPARKPFKAIRALACPSTSKSPTNAVLVNELRLQVEKPSISQTSIDTVLEKNLTTKIINSFVIDCIFSVPGKTNLFKN</sequence>